<keyword evidence="2" id="KW-0560">Oxidoreductase</keyword>
<sequence>MKRRVFLKNSTFGLSSILIPNTFFSSCKDGNKNEMELDKSKNIIVIGSGISGLASAKLLNDNGINVIVLESQDRLGGRLRTDRSLNIPFDEGASWIHGPIGNPISNIAELSEAITYLTNDENIKIYDTDGTEYNEDTLDEYYTAYENVLDTIQNNGSVDQSFEEVFNSLYPEDINDRLWKFMLSAYLEFDTGADISQLSSLDFYDDESFSGNDVIITNGYDKIADYLAQGIDIRLNNAVEVIDYSSERVVVSTSESTFEADYVIITVPLGVLKNNIITFSPALPQEKLDAIDNVKMSAVNKFLLLFNTTFWNDNLQYFGYTADEKGKFNYFLNLNKFATGSNALMTFAFGNYGILTESMSDNEIIDLILTHLRNIYGSSVPSPINMLRTKWNSNVHTFGSYSFASNNTRSSDFDILGQKVGNSLFFAGEHTSKDYRGTVHGAYLSGINQADAILKLLST</sequence>
<dbReference type="SUPFAM" id="SSF54373">
    <property type="entry name" value="FAD-linked reductases, C-terminal domain"/>
    <property type="match status" value="1"/>
</dbReference>
<dbReference type="SUPFAM" id="SSF51905">
    <property type="entry name" value="FAD/NAD(P)-binding domain"/>
    <property type="match status" value="1"/>
</dbReference>
<evidence type="ECO:0000256" key="1">
    <source>
        <dbReference type="ARBA" id="ARBA00001974"/>
    </source>
</evidence>
<evidence type="ECO:0000313" key="4">
    <source>
        <dbReference type="EMBL" id="SVB11314.1"/>
    </source>
</evidence>
<dbReference type="PANTHER" id="PTHR10742">
    <property type="entry name" value="FLAVIN MONOAMINE OXIDASE"/>
    <property type="match status" value="1"/>
</dbReference>
<dbReference type="GO" id="GO:0016491">
    <property type="term" value="F:oxidoreductase activity"/>
    <property type="evidence" value="ECO:0007669"/>
    <property type="project" value="UniProtKB-KW"/>
</dbReference>
<dbReference type="EMBL" id="UINC01029120">
    <property type="protein sequence ID" value="SVB11314.1"/>
    <property type="molecule type" value="Genomic_DNA"/>
</dbReference>
<proteinExistence type="predicted"/>
<evidence type="ECO:0000259" key="3">
    <source>
        <dbReference type="Pfam" id="PF01593"/>
    </source>
</evidence>
<dbReference type="InterPro" id="IPR002937">
    <property type="entry name" value="Amino_oxidase"/>
</dbReference>
<protein>
    <recommendedName>
        <fullName evidence="3">Amine oxidase domain-containing protein</fullName>
    </recommendedName>
</protein>
<dbReference type="PANTHER" id="PTHR10742:SF410">
    <property type="entry name" value="LYSINE-SPECIFIC HISTONE DEMETHYLASE 2"/>
    <property type="match status" value="1"/>
</dbReference>
<name>A0A382BCE0_9ZZZZ</name>
<reference evidence="4" key="1">
    <citation type="submission" date="2018-05" db="EMBL/GenBank/DDBJ databases">
        <authorList>
            <person name="Lanie J.A."/>
            <person name="Ng W.-L."/>
            <person name="Kazmierczak K.M."/>
            <person name="Andrzejewski T.M."/>
            <person name="Davidsen T.M."/>
            <person name="Wayne K.J."/>
            <person name="Tettelin H."/>
            <person name="Glass J.I."/>
            <person name="Rusch D."/>
            <person name="Podicherti R."/>
            <person name="Tsui H.-C.T."/>
            <person name="Winkler M.E."/>
        </authorList>
    </citation>
    <scope>NUCLEOTIDE SEQUENCE</scope>
</reference>
<accession>A0A382BCE0</accession>
<dbReference type="AlphaFoldDB" id="A0A382BCE0"/>
<dbReference type="InterPro" id="IPR001613">
    <property type="entry name" value="Flavin_amine_oxidase"/>
</dbReference>
<feature type="domain" description="Amine oxidase" evidence="3">
    <location>
        <begin position="50"/>
        <end position="454"/>
    </location>
</feature>
<dbReference type="PRINTS" id="PR00757">
    <property type="entry name" value="AMINEOXDASEF"/>
</dbReference>
<evidence type="ECO:0000256" key="2">
    <source>
        <dbReference type="ARBA" id="ARBA00023002"/>
    </source>
</evidence>
<dbReference type="Gene3D" id="3.90.660.10">
    <property type="match status" value="1"/>
</dbReference>
<dbReference type="InterPro" id="IPR036188">
    <property type="entry name" value="FAD/NAD-bd_sf"/>
</dbReference>
<organism evidence="4">
    <name type="scientific">marine metagenome</name>
    <dbReference type="NCBI Taxonomy" id="408172"/>
    <lineage>
        <taxon>unclassified sequences</taxon>
        <taxon>metagenomes</taxon>
        <taxon>ecological metagenomes</taxon>
    </lineage>
</organism>
<gene>
    <name evidence="4" type="ORF">METZ01_LOCUS164168</name>
</gene>
<comment type="cofactor">
    <cofactor evidence="1">
        <name>FAD</name>
        <dbReference type="ChEBI" id="CHEBI:57692"/>
    </cofactor>
</comment>
<dbReference type="Gene3D" id="3.50.50.60">
    <property type="entry name" value="FAD/NAD(P)-binding domain"/>
    <property type="match status" value="1"/>
</dbReference>
<dbReference type="InterPro" id="IPR050281">
    <property type="entry name" value="Flavin_monoamine_oxidase"/>
</dbReference>
<dbReference type="PROSITE" id="PS51257">
    <property type="entry name" value="PROKAR_LIPOPROTEIN"/>
    <property type="match status" value="1"/>
</dbReference>
<dbReference type="Pfam" id="PF01593">
    <property type="entry name" value="Amino_oxidase"/>
    <property type="match status" value="1"/>
</dbReference>